<dbReference type="Proteomes" id="UP000628079">
    <property type="component" value="Unassembled WGS sequence"/>
</dbReference>
<comment type="caution">
    <text evidence="1">The sequence shown here is derived from an EMBL/GenBank/DDBJ whole genome shotgun (WGS) entry which is preliminary data.</text>
</comment>
<reference evidence="1" key="1">
    <citation type="journal article" date="2014" name="Int. J. Syst. Evol. Microbiol.">
        <title>Complete genome sequence of Corynebacterium casei LMG S-19264T (=DSM 44701T), isolated from a smear-ripened cheese.</title>
        <authorList>
            <consortium name="US DOE Joint Genome Institute (JGI-PGF)"/>
            <person name="Walter F."/>
            <person name="Albersmeier A."/>
            <person name="Kalinowski J."/>
            <person name="Ruckert C."/>
        </authorList>
    </citation>
    <scope>NUCLEOTIDE SEQUENCE</scope>
    <source>
        <strain evidence="1">CGMCC 1.10749</strain>
    </source>
</reference>
<evidence type="ECO:0000313" key="2">
    <source>
        <dbReference type="Proteomes" id="UP000628079"/>
    </source>
</evidence>
<reference evidence="1" key="2">
    <citation type="submission" date="2020-09" db="EMBL/GenBank/DDBJ databases">
        <authorList>
            <person name="Sun Q."/>
            <person name="Zhou Y."/>
        </authorList>
    </citation>
    <scope>NUCLEOTIDE SEQUENCE</scope>
    <source>
        <strain evidence="1">CGMCC 1.10749</strain>
    </source>
</reference>
<gene>
    <name evidence="1" type="ORF">GCM10011314_23670</name>
</gene>
<sequence>MARGVRSGPRLRAAAVADPRARRARPIVDVRWSAGCIHIEASMVDSPYFAREPVGGVVRITVVAVSGSRPAEDGALAAALESARTDQWSPQMNA</sequence>
<dbReference type="EMBL" id="BMEA01000002">
    <property type="protein sequence ID" value="GGB83301.1"/>
    <property type="molecule type" value="Genomic_DNA"/>
</dbReference>
<protein>
    <submittedName>
        <fullName evidence="1">Uncharacterized protein</fullName>
    </submittedName>
</protein>
<dbReference type="AlphaFoldDB" id="A0A8H9FVC5"/>
<organism evidence="1 2">
    <name type="scientific">Knoellia flava</name>
    <dbReference type="NCBI Taxonomy" id="913969"/>
    <lineage>
        <taxon>Bacteria</taxon>
        <taxon>Bacillati</taxon>
        <taxon>Actinomycetota</taxon>
        <taxon>Actinomycetes</taxon>
        <taxon>Micrococcales</taxon>
        <taxon>Intrasporangiaceae</taxon>
        <taxon>Knoellia</taxon>
    </lineage>
</organism>
<accession>A0A8H9FVC5</accession>
<evidence type="ECO:0000313" key="1">
    <source>
        <dbReference type="EMBL" id="GGB83301.1"/>
    </source>
</evidence>
<name>A0A8H9FVC5_9MICO</name>
<proteinExistence type="predicted"/>